<keyword evidence="3" id="KW-1185">Reference proteome</keyword>
<evidence type="ECO:0000313" key="3">
    <source>
        <dbReference type="Proteomes" id="UP001487740"/>
    </source>
</evidence>
<accession>A0AAW0SDG4</accession>
<sequence>MTVKIFLTPTWELLLQSLTVGAVKDLPFKTFSSPSLWELTLLPPLRFVMEGKPHPSWTRCSEEILVESIRSHKCLWDHKDESSSQPDCLDSSCRLLKGRVTDCSTARCETSVAEYDVYTMRDTPQPTL</sequence>
<gene>
    <name evidence="2" type="ORF">O3P69_014571</name>
</gene>
<evidence type="ECO:0000256" key="1">
    <source>
        <dbReference type="SAM" id="SignalP"/>
    </source>
</evidence>
<proteinExistence type="predicted"/>
<organism evidence="2 3">
    <name type="scientific">Scylla paramamosain</name>
    <name type="common">Mud crab</name>
    <dbReference type="NCBI Taxonomy" id="85552"/>
    <lineage>
        <taxon>Eukaryota</taxon>
        <taxon>Metazoa</taxon>
        <taxon>Ecdysozoa</taxon>
        <taxon>Arthropoda</taxon>
        <taxon>Crustacea</taxon>
        <taxon>Multicrustacea</taxon>
        <taxon>Malacostraca</taxon>
        <taxon>Eumalacostraca</taxon>
        <taxon>Eucarida</taxon>
        <taxon>Decapoda</taxon>
        <taxon>Pleocyemata</taxon>
        <taxon>Brachyura</taxon>
        <taxon>Eubrachyura</taxon>
        <taxon>Portunoidea</taxon>
        <taxon>Portunidae</taxon>
        <taxon>Portuninae</taxon>
        <taxon>Scylla</taxon>
    </lineage>
</organism>
<dbReference type="EMBL" id="JARAKH010001225">
    <property type="protein sequence ID" value="KAK8373333.1"/>
    <property type="molecule type" value="Genomic_DNA"/>
</dbReference>
<feature type="chain" id="PRO_5043631731" evidence="1">
    <location>
        <begin position="22"/>
        <end position="128"/>
    </location>
</feature>
<reference evidence="2 3" key="1">
    <citation type="submission" date="2023-03" db="EMBL/GenBank/DDBJ databases">
        <title>High-quality genome of Scylla paramamosain provides insights in environmental adaptation.</title>
        <authorList>
            <person name="Zhang L."/>
        </authorList>
    </citation>
    <scope>NUCLEOTIDE SEQUENCE [LARGE SCALE GENOMIC DNA]</scope>
    <source>
        <strain evidence="2">LZ_2023a</strain>
        <tissue evidence="2">Muscle</tissue>
    </source>
</reference>
<dbReference type="AlphaFoldDB" id="A0AAW0SDG4"/>
<evidence type="ECO:0000313" key="2">
    <source>
        <dbReference type="EMBL" id="KAK8373333.1"/>
    </source>
</evidence>
<name>A0AAW0SDG4_SCYPA</name>
<protein>
    <submittedName>
        <fullName evidence="2">Uncharacterized protein</fullName>
    </submittedName>
</protein>
<feature type="signal peptide" evidence="1">
    <location>
        <begin position="1"/>
        <end position="21"/>
    </location>
</feature>
<keyword evidence="1" id="KW-0732">Signal</keyword>
<comment type="caution">
    <text evidence="2">The sequence shown here is derived from an EMBL/GenBank/DDBJ whole genome shotgun (WGS) entry which is preliminary data.</text>
</comment>
<dbReference type="Proteomes" id="UP001487740">
    <property type="component" value="Unassembled WGS sequence"/>
</dbReference>